<evidence type="ECO:0000256" key="2">
    <source>
        <dbReference type="SAM" id="Phobius"/>
    </source>
</evidence>
<reference evidence="3 4" key="1">
    <citation type="submission" date="2016-11" db="EMBL/GenBank/DDBJ databases">
        <title>Draft Genome Sequences of Nine Cyanobacterial Strains from Diverse Habitats.</title>
        <authorList>
            <person name="Zhu T."/>
            <person name="Hou S."/>
            <person name="Lu X."/>
            <person name="Hess W.R."/>
        </authorList>
    </citation>
    <scope>NUCLEOTIDE SEQUENCE [LARGE SCALE GENOMIC DNA]</scope>
    <source>
        <strain evidence="3 4">IAM M-71</strain>
    </source>
</reference>
<dbReference type="AlphaFoldDB" id="A0A1U7I1J1"/>
<name>A0A1U7I1J1_9CYAN</name>
<organism evidence="3 4">
    <name type="scientific">[Phormidium ambiguum] IAM M-71</name>
    <dbReference type="NCBI Taxonomy" id="454136"/>
    <lineage>
        <taxon>Bacteria</taxon>
        <taxon>Bacillati</taxon>
        <taxon>Cyanobacteriota</taxon>
        <taxon>Cyanophyceae</taxon>
        <taxon>Oscillatoriophycideae</taxon>
        <taxon>Aerosakkonematales</taxon>
        <taxon>Aerosakkonemataceae</taxon>
        <taxon>Floridanema</taxon>
    </lineage>
</organism>
<keyword evidence="2" id="KW-0812">Transmembrane</keyword>
<evidence type="ECO:0000313" key="4">
    <source>
        <dbReference type="Proteomes" id="UP000185860"/>
    </source>
</evidence>
<dbReference type="STRING" id="454136.NIES2119_31840"/>
<dbReference type="EMBL" id="MRCE01000078">
    <property type="protein sequence ID" value="OKH29879.1"/>
    <property type="molecule type" value="Genomic_DNA"/>
</dbReference>
<dbReference type="RefSeq" id="WP_073597506.1">
    <property type="nucleotide sequence ID" value="NZ_MRCE01000078.1"/>
</dbReference>
<comment type="caution">
    <text evidence="3">The sequence shown here is derived from an EMBL/GenBank/DDBJ whole genome shotgun (WGS) entry which is preliminary data.</text>
</comment>
<keyword evidence="2" id="KW-0472">Membrane</keyword>
<sequence>MSKNQPKRIDLGSAPLRTTIYNNTAAQPTSQQQGTYLASSTPAQPNPISMQPTRTDFRSRPSSVSFSGGSSSSGAAAGMAAAAAVSALGPVALGAIAVGVGAYAAYKFVESRNGKENS</sequence>
<keyword evidence="2" id="KW-1133">Transmembrane helix</keyword>
<feature type="compositionally biased region" description="Polar residues" evidence="1">
    <location>
        <begin position="19"/>
        <end position="54"/>
    </location>
</feature>
<proteinExistence type="predicted"/>
<protein>
    <submittedName>
        <fullName evidence="3">Uncharacterized protein</fullName>
    </submittedName>
</protein>
<accession>A0A1U7I1J1</accession>
<feature type="transmembrane region" description="Helical" evidence="2">
    <location>
        <begin position="91"/>
        <end position="109"/>
    </location>
</feature>
<evidence type="ECO:0000256" key="1">
    <source>
        <dbReference type="SAM" id="MobiDB-lite"/>
    </source>
</evidence>
<gene>
    <name evidence="3" type="ORF">NIES2119_31840</name>
</gene>
<feature type="compositionally biased region" description="Low complexity" evidence="1">
    <location>
        <begin position="60"/>
        <end position="74"/>
    </location>
</feature>
<dbReference type="Proteomes" id="UP000185860">
    <property type="component" value="Unassembled WGS sequence"/>
</dbReference>
<feature type="region of interest" description="Disordered" evidence="1">
    <location>
        <begin position="1"/>
        <end position="74"/>
    </location>
</feature>
<evidence type="ECO:0000313" key="3">
    <source>
        <dbReference type="EMBL" id="OKH29879.1"/>
    </source>
</evidence>